<dbReference type="InterPro" id="IPR016624">
    <property type="entry name" value="UCP014753"/>
</dbReference>
<dbReference type="InterPro" id="IPR049349">
    <property type="entry name" value="DUF2264_N"/>
</dbReference>
<keyword evidence="4" id="KW-1185">Reference proteome</keyword>
<dbReference type="PANTHER" id="PTHR35339:SF4">
    <property type="entry name" value="LINALOOL DEHYDRATASE_ISOMERASE DOMAIN-CONTAINING PROTEIN"/>
    <property type="match status" value="1"/>
</dbReference>
<dbReference type="STRING" id="519424.AZF04_02720"/>
<reference evidence="3" key="1">
    <citation type="submission" date="2016-02" db="EMBL/GenBank/DDBJ databases">
        <title>Genome sequence of Bacillus trypoxylicola KCTC 13244(T).</title>
        <authorList>
            <person name="Jeong H."/>
            <person name="Park S.-H."/>
            <person name="Choi S.-K."/>
        </authorList>
    </citation>
    <scope>NUCLEOTIDE SEQUENCE [LARGE SCALE GENOMIC DNA]</scope>
    <source>
        <strain evidence="3">KCTC 13244</strain>
    </source>
</reference>
<evidence type="ECO:0000259" key="2">
    <source>
        <dbReference type="Pfam" id="PF20938"/>
    </source>
</evidence>
<evidence type="ECO:0008006" key="5">
    <source>
        <dbReference type="Google" id="ProtNLM"/>
    </source>
</evidence>
<dbReference type="PANTHER" id="PTHR35339">
    <property type="entry name" value="LINALOOL DEHYDRATASE_ISOMERASE DOMAIN-CONTAINING PROTEIN"/>
    <property type="match status" value="1"/>
</dbReference>
<evidence type="ECO:0000313" key="4">
    <source>
        <dbReference type="Proteomes" id="UP000075806"/>
    </source>
</evidence>
<proteinExistence type="predicted"/>
<dbReference type="EMBL" id="LTAO01000001">
    <property type="protein sequence ID" value="KYG35344.1"/>
    <property type="molecule type" value="Genomic_DNA"/>
</dbReference>
<gene>
    <name evidence="3" type="ORF">AZF04_02720</name>
</gene>
<accession>A0A162FDA3</accession>
<organism evidence="3 4">
    <name type="scientific">Alkalihalobacillus trypoxylicola</name>
    <dbReference type="NCBI Taxonomy" id="519424"/>
    <lineage>
        <taxon>Bacteria</taxon>
        <taxon>Bacillati</taxon>
        <taxon>Bacillota</taxon>
        <taxon>Bacilli</taxon>
        <taxon>Bacillales</taxon>
        <taxon>Bacillaceae</taxon>
        <taxon>Alkalihalobacillus</taxon>
    </lineage>
</organism>
<dbReference type="Pfam" id="PF10022">
    <property type="entry name" value="DUF2264"/>
    <property type="match status" value="1"/>
</dbReference>
<protein>
    <recommendedName>
        <fullName evidence="5">DUF2264 domain-containing protein</fullName>
    </recommendedName>
</protein>
<sequence>MDNHLEKIKNNPLSNKTDVLKLIEDLCQPLLPFYSEGKTRIKINHFSAVYTDSTAEVEGFSRLLWGLAPYMTNKKEFEVWDAVLEGLQNGTNPDHREYWGDIHDYDQRIVEMSVYGYALALCPEKIWQPLPQESKERLLKWLQQINEKKAYDCNWLLFSVLVNIGFKNVGEPYDSELIENHLNRIEEFYIKDGWYSDGMNAHCDYYSSFAIHYYCLFYAKIMEQEDPRRSKLYKKRASLFAKEFIHWFAKDGSALPFGRSLTYRFSQVAFWSAYAFAEVKEYSYGVVKGIILNHLRWWMKQPIFDHQGLLTVGYTYPNLIMSESYNSPGSPYWAFKTFLIAALEDDHPFWKADERPLPDLKKVFHQKAPGMIMVREDEKNHILAFNSGHHATTGHTHTSAKYEKFVYSNQFGFSVPRAEWGIDQGAFDNMLALSEKEQLYRVKRMTEHYSIQDNLIKMEWKPWSNVFIKTTIIAGAPWHIRIHEITTERELDFAEGGFCLGLPMTGFVQESLKTEANEKNAIAQNSLGESGILSLYGEGEAKLVFPNPNTNLIHSKTVLPTITGSLLKGKHLMVSAVLGNCKQVNQPILESSWNKPPSIEVKNDRIHVYHENLANLTIPL</sequence>
<comment type="caution">
    <text evidence="3">The sequence shown here is derived from an EMBL/GenBank/DDBJ whole genome shotgun (WGS) entry which is preliminary data.</text>
</comment>
<evidence type="ECO:0000259" key="1">
    <source>
        <dbReference type="Pfam" id="PF10022"/>
    </source>
</evidence>
<dbReference type="InterPro" id="IPR049237">
    <property type="entry name" value="DUF2264_C"/>
</dbReference>
<feature type="domain" description="DUF2264" evidence="1">
    <location>
        <begin position="16"/>
        <end position="356"/>
    </location>
</feature>
<feature type="domain" description="DUF2264" evidence="2">
    <location>
        <begin position="365"/>
        <end position="599"/>
    </location>
</feature>
<dbReference type="RefSeq" id="WP_061947499.1">
    <property type="nucleotide sequence ID" value="NZ_LTAO01000001.1"/>
</dbReference>
<dbReference type="PIRSF" id="PIRSF014753">
    <property type="entry name" value="UCP014753"/>
    <property type="match status" value="1"/>
</dbReference>
<dbReference type="AlphaFoldDB" id="A0A162FDA3"/>
<dbReference type="Pfam" id="PF20938">
    <property type="entry name" value="DUF2264_C"/>
    <property type="match status" value="1"/>
</dbReference>
<dbReference type="Proteomes" id="UP000075806">
    <property type="component" value="Unassembled WGS sequence"/>
</dbReference>
<name>A0A162FDA3_9BACI</name>
<evidence type="ECO:0000313" key="3">
    <source>
        <dbReference type="EMBL" id="KYG35344.1"/>
    </source>
</evidence>